<evidence type="ECO:0000313" key="4">
    <source>
        <dbReference type="EMBL" id="QIG78341.1"/>
    </source>
</evidence>
<dbReference type="PROSITE" id="PS50405">
    <property type="entry name" value="GST_CTER"/>
    <property type="match status" value="1"/>
</dbReference>
<dbReference type="PANTHER" id="PTHR42673:SF4">
    <property type="entry name" value="MALEYLACETOACETATE ISOMERASE"/>
    <property type="match status" value="1"/>
</dbReference>
<dbReference type="RefSeq" id="WP_165325340.1">
    <property type="nucleotide sequence ID" value="NZ_CP049109.1"/>
</dbReference>
<dbReference type="CDD" id="cd03191">
    <property type="entry name" value="GST_C_Zeta"/>
    <property type="match status" value="1"/>
</dbReference>
<protein>
    <submittedName>
        <fullName evidence="4">Maleylacetoacetate isomerase</fullName>
        <ecNumber evidence="4">5.2.1.2</ecNumber>
    </submittedName>
</protein>
<dbReference type="PANTHER" id="PTHR42673">
    <property type="entry name" value="MALEYLACETOACETATE ISOMERASE"/>
    <property type="match status" value="1"/>
</dbReference>
<dbReference type="InterPro" id="IPR034333">
    <property type="entry name" value="GST_Zeta_N"/>
</dbReference>
<evidence type="ECO:0000259" key="2">
    <source>
        <dbReference type="PROSITE" id="PS50404"/>
    </source>
</evidence>
<dbReference type="InterPro" id="IPR004045">
    <property type="entry name" value="Glutathione_S-Trfase_N"/>
</dbReference>
<keyword evidence="5" id="KW-1185">Reference proteome</keyword>
<gene>
    <name evidence="4" type="primary">maiA</name>
    <name evidence="4" type="ORF">G5C33_00045</name>
</gene>
<dbReference type="SUPFAM" id="SSF47616">
    <property type="entry name" value="GST C-terminal domain-like"/>
    <property type="match status" value="1"/>
</dbReference>
<dbReference type="SFLD" id="SFLDG00358">
    <property type="entry name" value="Main_(cytGST)"/>
    <property type="match status" value="1"/>
</dbReference>
<dbReference type="AlphaFoldDB" id="A0A6G6Y0H7"/>
<dbReference type="GO" id="GO:0004364">
    <property type="term" value="F:glutathione transferase activity"/>
    <property type="evidence" value="ECO:0007669"/>
    <property type="project" value="TreeGrafter"/>
</dbReference>
<dbReference type="EC" id="5.2.1.2" evidence="4"/>
<evidence type="ECO:0000313" key="5">
    <source>
        <dbReference type="Proteomes" id="UP000501568"/>
    </source>
</evidence>
<dbReference type="EMBL" id="CP049109">
    <property type="protein sequence ID" value="QIG78341.1"/>
    <property type="molecule type" value="Genomic_DNA"/>
</dbReference>
<feature type="domain" description="GST N-terminal" evidence="2">
    <location>
        <begin position="1"/>
        <end position="81"/>
    </location>
</feature>
<dbReference type="InterPro" id="IPR040079">
    <property type="entry name" value="Glutathione_S-Trfase"/>
</dbReference>
<dbReference type="Pfam" id="PF13417">
    <property type="entry name" value="GST_N_3"/>
    <property type="match status" value="1"/>
</dbReference>
<dbReference type="PROSITE" id="PS50404">
    <property type="entry name" value="GST_NTER"/>
    <property type="match status" value="1"/>
</dbReference>
<dbReference type="InterPro" id="IPR034330">
    <property type="entry name" value="GST_Zeta_C"/>
</dbReference>
<evidence type="ECO:0000259" key="3">
    <source>
        <dbReference type="PROSITE" id="PS50405"/>
    </source>
</evidence>
<dbReference type="SFLD" id="SFLDS00019">
    <property type="entry name" value="Glutathione_Transferase_(cytos"/>
    <property type="match status" value="1"/>
</dbReference>
<dbReference type="Gene3D" id="1.20.1050.10">
    <property type="match status" value="1"/>
</dbReference>
<proteinExistence type="inferred from homology"/>
<dbReference type="CDD" id="cd03042">
    <property type="entry name" value="GST_N_Zeta"/>
    <property type="match status" value="1"/>
</dbReference>
<dbReference type="GO" id="GO:0006749">
    <property type="term" value="P:glutathione metabolic process"/>
    <property type="evidence" value="ECO:0007669"/>
    <property type="project" value="TreeGrafter"/>
</dbReference>
<dbReference type="NCBIfam" id="TIGR01262">
    <property type="entry name" value="maiA"/>
    <property type="match status" value="1"/>
</dbReference>
<dbReference type="GO" id="GO:0006559">
    <property type="term" value="P:L-phenylalanine catabolic process"/>
    <property type="evidence" value="ECO:0007669"/>
    <property type="project" value="TreeGrafter"/>
</dbReference>
<dbReference type="GO" id="GO:0016034">
    <property type="term" value="F:maleylacetoacetate isomerase activity"/>
    <property type="evidence" value="ECO:0007669"/>
    <property type="project" value="UniProtKB-EC"/>
</dbReference>
<accession>A0A6G6Y0H7</accession>
<dbReference type="GO" id="GO:0005737">
    <property type="term" value="C:cytoplasm"/>
    <property type="evidence" value="ECO:0007669"/>
    <property type="project" value="InterPro"/>
</dbReference>
<keyword evidence="4" id="KW-0413">Isomerase</keyword>
<sequence length="209" mass="23114">MLLYDYYRSSACYRVRIALNLKSVAHRSEVVSLIDGAQKEPAYRGKNPQGLVPALDTGEGPLLTQSLAIIDWLDARFPEPRLLPADPAARALALAQAMVIGMDIHPIDNLRVLQYLKHQLHVGDDERDDWYRHWIIEGLAALEAMAGEGPYLGGDAPNIADTFLVPQMYNARRFATPLGDFPKLVAIDATAQQHPAFVAAHPDRVKPAE</sequence>
<dbReference type="InterPro" id="IPR036282">
    <property type="entry name" value="Glutathione-S-Trfase_C_sf"/>
</dbReference>
<reference evidence="4 5" key="1">
    <citation type="submission" date="2020-02" db="EMBL/GenBank/DDBJ databases">
        <authorList>
            <person name="Zheng R.K."/>
            <person name="Sun C.M."/>
        </authorList>
    </citation>
    <scope>NUCLEOTIDE SEQUENCE [LARGE SCALE GENOMIC DNA]</scope>
    <source>
        <strain evidence="5">zrk23</strain>
    </source>
</reference>
<dbReference type="InterPro" id="IPR036249">
    <property type="entry name" value="Thioredoxin-like_sf"/>
</dbReference>
<organism evidence="4 5">
    <name type="scientific">Stakelama tenebrarum</name>
    <dbReference type="NCBI Taxonomy" id="2711215"/>
    <lineage>
        <taxon>Bacteria</taxon>
        <taxon>Pseudomonadati</taxon>
        <taxon>Pseudomonadota</taxon>
        <taxon>Alphaproteobacteria</taxon>
        <taxon>Sphingomonadales</taxon>
        <taxon>Sphingomonadaceae</taxon>
        <taxon>Stakelama</taxon>
    </lineage>
</organism>
<comment type="similarity">
    <text evidence="1">Belongs to the GST superfamily. Zeta family.</text>
</comment>
<dbReference type="InterPro" id="IPR005955">
    <property type="entry name" value="GST_Zeta"/>
</dbReference>
<dbReference type="Proteomes" id="UP000501568">
    <property type="component" value="Chromosome"/>
</dbReference>
<dbReference type="KEGG" id="spzr:G5C33_00045"/>
<feature type="domain" description="GST C-terminal" evidence="3">
    <location>
        <begin position="86"/>
        <end position="209"/>
    </location>
</feature>
<dbReference type="SUPFAM" id="SSF52833">
    <property type="entry name" value="Thioredoxin-like"/>
    <property type="match status" value="1"/>
</dbReference>
<name>A0A6G6Y0H7_9SPHN</name>
<dbReference type="InterPro" id="IPR010987">
    <property type="entry name" value="Glutathione-S-Trfase_C-like"/>
</dbReference>
<evidence type="ECO:0000256" key="1">
    <source>
        <dbReference type="ARBA" id="ARBA00010007"/>
    </source>
</evidence>
<dbReference type="Gene3D" id="3.40.30.10">
    <property type="entry name" value="Glutaredoxin"/>
    <property type="match status" value="1"/>
</dbReference>